<dbReference type="Pfam" id="PF01370">
    <property type="entry name" value="Epimerase"/>
    <property type="match status" value="1"/>
</dbReference>
<dbReference type="InterPro" id="IPR001509">
    <property type="entry name" value="Epimerase_deHydtase"/>
</dbReference>
<dbReference type="Proteomes" id="UP000694941">
    <property type="component" value="Unplaced"/>
</dbReference>
<keyword evidence="3" id="KW-1185">Reference proteome</keyword>
<proteinExistence type="predicted"/>
<gene>
    <name evidence="4" type="primary">LOC106469707</name>
</gene>
<dbReference type="Pfam" id="PF08338">
    <property type="entry name" value="DUF1731"/>
    <property type="match status" value="1"/>
</dbReference>
<sequence>MASRFGTVLVGGGSGFIGSALSKVLRTAGYDVITVSRKPGVWQITWEDLASDGLPDNCVAVVSLAGQNILDPRRRWTPGFKQNVWASRVNTTKSLADAIQNTKTPPEVFATISGVGYYKPCQETEYTENSSGGDHDFLAELCRKWESAGNLPPELPVRRVIVRSGVVLGRHGGMIQQMFWPFYLGFGGPISSGTQYLPWIHLDDIVGIFFHAISNGHVSGILNGVAPQVITNSDFTKAFSRAMWRPAIIPVPKFALNLAFDKERAVIMTEGQKVVPKRTLEVGYKYKYPDIQSACKNLARLIYVDQM</sequence>
<evidence type="ECO:0000313" key="4">
    <source>
        <dbReference type="RefSeq" id="XP_013785676.1"/>
    </source>
</evidence>
<dbReference type="InterPro" id="IPR036291">
    <property type="entry name" value="NAD(P)-bd_dom_sf"/>
</dbReference>
<dbReference type="NCBIfam" id="TIGR01777">
    <property type="entry name" value="yfcH"/>
    <property type="match status" value="1"/>
</dbReference>
<dbReference type="RefSeq" id="XP_013785676.1">
    <property type="nucleotide sequence ID" value="XM_013930222.2"/>
</dbReference>
<dbReference type="SUPFAM" id="SSF51735">
    <property type="entry name" value="NAD(P)-binding Rossmann-fold domains"/>
    <property type="match status" value="1"/>
</dbReference>
<evidence type="ECO:0000259" key="1">
    <source>
        <dbReference type="Pfam" id="PF01370"/>
    </source>
</evidence>
<dbReference type="InterPro" id="IPR013549">
    <property type="entry name" value="DUF1731"/>
</dbReference>
<reference evidence="4" key="1">
    <citation type="submission" date="2025-08" db="UniProtKB">
        <authorList>
            <consortium name="RefSeq"/>
        </authorList>
    </citation>
    <scope>IDENTIFICATION</scope>
    <source>
        <tissue evidence="4">Muscle</tissue>
    </source>
</reference>
<dbReference type="GeneID" id="106469707"/>
<name>A0ABM1BNP3_LIMPO</name>
<evidence type="ECO:0000259" key="2">
    <source>
        <dbReference type="Pfam" id="PF08338"/>
    </source>
</evidence>
<dbReference type="Gene3D" id="3.40.50.720">
    <property type="entry name" value="NAD(P)-binding Rossmann-like Domain"/>
    <property type="match status" value="1"/>
</dbReference>
<dbReference type="CDD" id="cd05242">
    <property type="entry name" value="SDR_a8"/>
    <property type="match status" value="1"/>
</dbReference>
<feature type="domain" description="NAD-dependent epimerase/dehydratase" evidence="1">
    <location>
        <begin position="8"/>
        <end position="217"/>
    </location>
</feature>
<dbReference type="PANTHER" id="PTHR11092:SF0">
    <property type="entry name" value="EPIMERASE FAMILY PROTEIN SDR39U1"/>
    <property type="match status" value="1"/>
</dbReference>
<evidence type="ECO:0000313" key="3">
    <source>
        <dbReference type="Proteomes" id="UP000694941"/>
    </source>
</evidence>
<dbReference type="InterPro" id="IPR010099">
    <property type="entry name" value="SDR39U1"/>
</dbReference>
<accession>A0ABM1BNP3</accession>
<protein>
    <submittedName>
        <fullName evidence="4">Epimerase family protein SDR39U1-like</fullName>
    </submittedName>
</protein>
<feature type="domain" description="DUF1731" evidence="2">
    <location>
        <begin position="251"/>
        <end position="298"/>
    </location>
</feature>
<organism evidence="3 4">
    <name type="scientific">Limulus polyphemus</name>
    <name type="common">Atlantic horseshoe crab</name>
    <dbReference type="NCBI Taxonomy" id="6850"/>
    <lineage>
        <taxon>Eukaryota</taxon>
        <taxon>Metazoa</taxon>
        <taxon>Ecdysozoa</taxon>
        <taxon>Arthropoda</taxon>
        <taxon>Chelicerata</taxon>
        <taxon>Merostomata</taxon>
        <taxon>Xiphosura</taxon>
        <taxon>Limulidae</taxon>
        <taxon>Limulus</taxon>
    </lineage>
</organism>
<dbReference type="PANTHER" id="PTHR11092">
    <property type="entry name" value="SUGAR NUCLEOTIDE EPIMERASE RELATED"/>
    <property type="match status" value="1"/>
</dbReference>